<protein>
    <recommendedName>
        <fullName evidence="3">MalT-like TPR region domain-containing protein</fullName>
    </recommendedName>
</protein>
<comment type="caution">
    <text evidence="1">The sequence shown here is derived from an EMBL/GenBank/DDBJ whole genome shotgun (WGS) entry which is preliminary data.</text>
</comment>
<evidence type="ECO:0000313" key="1">
    <source>
        <dbReference type="EMBL" id="RKS79633.1"/>
    </source>
</evidence>
<gene>
    <name evidence="1" type="ORF">BZB76_1108</name>
</gene>
<dbReference type="AlphaFoldDB" id="A0A495QZK2"/>
<reference evidence="1 2" key="1">
    <citation type="submission" date="2018-10" db="EMBL/GenBank/DDBJ databases">
        <title>Genomic Encyclopedia of Archaeal and Bacterial Type Strains, Phase II (KMG-II): from individual species to whole genera.</title>
        <authorList>
            <person name="Goeker M."/>
        </authorList>
    </citation>
    <scope>NUCLEOTIDE SEQUENCE [LARGE SCALE GENOMIC DNA]</scope>
    <source>
        <strain evidence="1 2">DSM 43383</strain>
    </source>
</reference>
<evidence type="ECO:0008006" key="3">
    <source>
        <dbReference type="Google" id="ProtNLM"/>
    </source>
</evidence>
<dbReference type="EMBL" id="RBWU01000001">
    <property type="protein sequence ID" value="RKS79633.1"/>
    <property type="molecule type" value="Genomic_DNA"/>
</dbReference>
<dbReference type="Gene3D" id="1.25.40.10">
    <property type="entry name" value="Tetratricopeptide repeat domain"/>
    <property type="match status" value="1"/>
</dbReference>
<name>A0A495QZK2_9ACTN</name>
<organism evidence="1 2">
    <name type="scientific">Actinomadura pelletieri DSM 43383</name>
    <dbReference type="NCBI Taxonomy" id="1120940"/>
    <lineage>
        <taxon>Bacteria</taxon>
        <taxon>Bacillati</taxon>
        <taxon>Actinomycetota</taxon>
        <taxon>Actinomycetes</taxon>
        <taxon>Streptosporangiales</taxon>
        <taxon>Thermomonosporaceae</taxon>
        <taxon>Actinomadura</taxon>
    </lineage>
</organism>
<keyword evidence="2" id="KW-1185">Reference proteome</keyword>
<dbReference type="InterPro" id="IPR011990">
    <property type="entry name" value="TPR-like_helical_dom_sf"/>
</dbReference>
<dbReference type="RefSeq" id="WP_121433122.1">
    <property type="nucleotide sequence ID" value="NZ_RBWU01000001.1"/>
</dbReference>
<proteinExistence type="predicted"/>
<accession>A0A495QZK2</accession>
<evidence type="ECO:0000313" key="2">
    <source>
        <dbReference type="Proteomes" id="UP000274601"/>
    </source>
</evidence>
<dbReference type="OrthoDB" id="3469309at2"/>
<sequence length="323" mass="36092">MPGDHDQELRSELCTLVTYVGDTGDPRPLRELLTEADHDSTVDRAVVLQIECELEKWLSRGRDATVSAEVWAGLARRAAAMRLAPDDPAYLTIRMLHAQYVRRRGRPGDGELAVRLYRREWELRTRLFPVDDCRTSTAHANLALAIRERAAPGDLERALDMLEEETARRMRVHGSDRPFTWIAQLILAQTLIMEAEETTEPDEVRAAALSAGEHSEAVLTGRRVRFGRSHHATLRAQLVHANALILLGRFADAVGLLGAHQRHDPAGTTSPGKSDLLLARALKDTEPLRALVHARHAVQRSIDPRRRKAAEQVVRELEVDCPG</sequence>
<dbReference type="Proteomes" id="UP000274601">
    <property type="component" value="Unassembled WGS sequence"/>
</dbReference>